<feature type="chain" id="PRO_5045351895" description="Tetratricopeptide repeat protein" evidence="4">
    <location>
        <begin position="21"/>
        <end position="693"/>
    </location>
</feature>
<organism evidence="5 6">
    <name type="scientific">Tenacibaculum dicentrarchi</name>
    <dbReference type="NCBI Taxonomy" id="669041"/>
    <lineage>
        <taxon>Bacteria</taxon>
        <taxon>Pseudomonadati</taxon>
        <taxon>Bacteroidota</taxon>
        <taxon>Flavobacteriia</taxon>
        <taxon>Flavobacteriales</taxon>
        <taxon>Flavobacteriaceae</taxon>
        <taxon>Tenacibaculum</taxon>
    </lineage>
</organism>
<feature type="repeat" description="TPR" evidence="3">
    <location>
        <begin position="19"/>
        <end position="52"/>
    </location>
</feature>
<evidence type="ECO:0000313" key="5">
    <source>
        <dbReference type="EMBL" id="CAL2082162.1"/>
    </source>
</evidence>
<dbReference type="InterPro" id="IPR011990">
    <property type="entry name" value="TPR-like_helical_dom_sf"/>
</dbReference>
<feature type="signal peptide" evidence="4">
    <location>
        <begin position="1"/>
        <end position="20"/>
    </location>
</feature>
<evidence type="ECO:0000256" key="2">
    <source>
        <dbReference type="ARBA" id="ARBA00022803"/>
    </source>
</evidence>
<dbReference type="PROSITE" id="PS50005">
    <property type="entry name" value="TPR"/>
    <property type="match status" value="2"/>
</dbReference>
<protein>
    <recommendedName>
        <fullName evidence="7">Tetratricopeptide repeat protein</fullName>
    </recommendedName>
</protein>
<dbReference type="PANTHER" id="PTHR45586:SF1">
    <property type="entry name" value="LIPOPOLYSACCHARIDE ASSEMBLY PROTEIN B"/>
    <property type="match status" value="1"/>
</dbReference>
<evidence type="ECO:0000256" key="1">
    <source>
        <dbReference type="ARBA" id="ARBA00022737"/>
    </source>
</evidence>
<evidence type="ECO:0000256" key="4">
    <source>
        <dbReference type="SAM" id="SignalP"/>
    </source>
</evidence>
<dbReference type="Pfam" id="PF14559">
    <property type="entry name" value="TPR_19"/>
    <property type="match status" value="1"/>
</dbReference>
<dbReference type="SMART" id="SM00028">
    <property type="entry name" value="TPR"/>
    <property type="match status" value="4"/>
</dbReference>
<dbReference type="SUPFAM" id="SSF48452">
    <property type="entry name" value="TPR-like"/>
    <property type="match status" value="2"/>
</dbReference>
<proteinExistence type="predicted"/>
<keyword evidence="1" id="KW-0677">Repeat</keyword>
<dbReference type="PANTHER" id="PTHR45586">
    <property type="entry name" value="TPR REPEAT-CONTAINING PROTEIN PA4667"/>
    <property type="match status" value="1"/>
</dbReference>
<evidence type="ECO:0008006" key="7">
    <source>
        <dbReference type="Google" id="ProtNLM"/>
    </source>
</evidence>
<dbReference type="RefSeq" id="WP_101901497.1">
    <property type="nucleotide sequence ID" value="NZ_OZ038524.1"/>
</dbReference>
<evidence type="ECO:0000313" key="6">
    <source>
        <dbReference type="Proteomes" id="UP001497514"/>
    </source>
</evidence>
<accession>A0ABP1EMK6</accession>
<keyword evidence="6" id="KW-1185">Reference proteome</keyword>
<name>A0ABP1EMK6_9FLAO</name>
<sequence length="693" mass="79305">MKIKNLTFLVLFIISNTLFSQNMKEGFTFLETGKYKQAESFFKNILESHPTNKTARLCYGRALGLNGSTDKAVELFINLLNDFPSDFEVKLNYAESLLWNKNYNKAENYYQNLISENDKSFSALLGYANTLSNLKKFNKAIKYVDKALLVLPKNKNALVSKKYMRLGLANSKVNSKNYTDAEKILKENFIDFKKDKETLLNLANLYLISNQIDKAKKTYIIIGEDSTNKLTSLNGISLANHLDSNDKQALMVSKKAINLLDNKTETTITNQTKERFIQALIWNNKYSLAEKEINKLLINNKNPENWIISLRATLNIYKSDFKKSIADYNLILKKDSTSFDGNLGKANALKASGYFINAYKSAKNTLKFYKKQKDATNFIKNLDKSFTPFIEVKAAYSFDNGNNEAYLYSANSEFPFSTKLKLFGNYSYRTTSNTVTKVSGISNNFSAGISYQLLNNVTFKGTLGVSASDTDTNKFSQLLADLSLKIKPFKLQNLELGYKREIQNFNADLLDKEIVQNNFLINYSLNTNFKLGWYTQLYYTSQSDENTRNLLFTSLYYNIFKKPSLKAGINYQNISFKNQVPTIYFSPSKFSAGEIFINIIKDENIAKKKEWFYELTAATGFQFIENNKKQSTYRIQAKLGYKFSERSLLNLYGTQSNIASATTATGASDFTFTEIGLRFKWYLLKKPVFKKKE</sequence>
<evidence type="ECO:0000256" key="3">
    <source>
        <dbReference type="PROSITE-ProRule" id="PRU00339"/>
    </source>
</evidence>
<dbReference type="InterPro" id="IPR051012">
    <property type="entry name" value="CellSynth/LPSAsmb/PSIAsmb"/>
</dbReference>
<keyword evidence="2 3" id="KW-0802">TPR repeat</keyword>
<reference evidence="5 6" key="1">
    <citation type="submission" date="2024-05" db="EMBL/GenBank/DDBJ databases">
        <authorList>
            <person name="Duchaud E."/>
        </authorList>
    </citation>
    <scope>NUCLEOTIDE SEQUENCE [LARGE SCALE GENOMIC DNA]</scope>
    <source>
        <strain evidence="5">Ena-SAMPLE-TAB-13-05-2024-13:56:06:370-140309</strain>
    </source>
</reference>
<gene>
    <name evidence="5" type="ORF">TD3509T_1305</name>
</gene>
<dbReference type="Proteomes" id="UP001497514">
    <property type="component" value="Chromosome"/>
</dbReference>
<dbReference type="EMBL" id="OZ038524">
    <property type="protein sequence ID" value="CAL2082162.1"/>
    <property type="molecule type" value="Genomic_DNA"/>
</dbReference>
<dbReference type="InterPro" id="IPR019734">
    <property type="entry name" value="TPR_rpt"/>
</dbReference>
<keyword evidence="4" id="KW-0732">Signal</keyword>
<feature type="repeat" description="TPR" evidence="3">
    <location>
        <begin position="121"/>
        <end position="154"/>
    </location>
</feature>
<dbReference type="Gene3D" id="1.25.40.10">
    <property type="entry name" value="Tetratricopeptide repeat domain"/>
    <property type="match status" value="2"/>
</dbReference>